<reference evidence="2" key="1">
    <citation type="submission" date="2017-02" db="UniProtKB">
        <authorList>
            <consortium name="WormBaseParasite"/>
        </authorList>
    </citation>
    <scope>IDENTIFICATION</scope>
</reference>
<organism evidence="1 2">
    <name type="scientific">Ascaris lumbricoides</name>
    <name type="common">Giant roundworm</name>
    <dbReference type="NCBI Taxonomy" id="6252"/>
    <lineage>
        <taxon>Eukaryota</taxon>
        <taxon>Metazoa</taxon>
        <taxon>Ecdysozoa</taxon>
        <taxon>Nematoda</taxon>
        <taxon>Chromadorea</taxon>
        <taxon>Rhabditida</taxon>
        <taxon>Spirurina</taxon>
        <taxon>Ascaridomorpha</taxon>
        <taxon>Ascaridoidea</taxon>
        <taxon>Ascarididae</taxon>
        <taxon>Ascaris</taxon>
    </lineage>
</organism>
<dbReference type="AlphaFoldDB" id="A0A0M3I006"/>
<evidence type="ECO:0000313" key="2">
    <source>
        <dbReference type="WBParaSite" id="ALUE_0000937301-mRNA-1"/>
    </source>
</evidence>
<sequence>MTHNIRFPICPHFQNLITKLSQFGTHNNEGGPIPLEAFVEEPSLIQESIMSEVGGGKDTQEVCPLHRNQWHYKCEQVINKLHLSEISDGVDDLSVRSAPRGHFSSAIATWYMRIASLTEQVGTCVDHCQPIFIVDHNNAFRQCTDSFLDCRGLQLQGTIGNELVIVIRNNGARKFAQMNESNTTIANSKKIGQVDGCKTAEKLGILAASKEQNCALLAL</sequence>
<dbReference type="Proteomes" id="UP000036681">
    <property type="component" value="Unplaced"/>
</dbReference>
<keyword evidence="1" id="KW-1185">Reference proteome</keyword>
<accession>A0A0M3I006</accession>
<evidence type="ECO:0000313" key="1">
    <source>
        <dbReference type="Proteomes" id="UP000036681"/>
    </source>
</evidence>
<protein>
    <submittedName>
        <fullName evidence="2">Uncharacterized protein</fullName>
    </submittedName>
</protein>
<name>A0A0M3I006_ASCLU</name>
<proteinExistence type="predicted"/>
<dbReference type="WBParaSite" id="ALUE_0000937301-mRNA-1">
    <property type="protein sequence ID" value="ALUE_0000937301-mRNA-1"/>
    <property type="gene ID" value="ALUE_0000937301"/>
</dbReference>